<protein>
    <recommendedName>
        <fullName evidence="6">Oligopeptidase F</fullName>
        <ecNumber evidence="6">3.4.24.-</ecNumber>
    </recommendedName>
</protein>
<dbReference type="PANTHER" id="PTHR11804:SF84">
    <property type="entry name" value="SACCHAROLYSIN"/>
    <property type="match status" value="1"/>
</dbReference>
<comment type="similarity">
    <text evidence="6">Belongs to the peptidase M3B family.</text>
</comment>
<keyword evidence="5 6" id="KW-0482">Metalloprotease</keyword>
<sequence>MTTELKTEALPTRTQVDPEHCWDTTLMYANREEWKKDFDLCSSGKDRSPIWPEFSPSHYQIDNPESLLELLSKKFSVERKLDQLYVYAHLIHDQDITNPEGESDYQSIVYLYTLFSQEISWIQPALIALSEEKVAALLSSSVLAPYRFYLEKIFRLSPHTGTANEEKILASSFAALNVSNKAFSSLSDAEIPFGIAKDSNGEEHPLSHALASLYMQSPDQELRRTAYLAQFQRYYDYRNTFANLLNGKVQAHLFEAKARNYPSCLEASLFQHNIPTTVYINLINETKKHTSLINRYFNLKKEALNLKEFHFYDVYAPISQTTSKNYSYEEGVDLVCKSLLPLGTHYVEILRNGLLSNRWVDRYENKHKRSGAYSSGCYDSAPYILLNYTNTFYDVSVIAHEAGHSMHSYFSREAQPYHDAQYPLFLAEIASTFNEMLLMEALSKSDQSKEDKIVIITKTLDTIFATLFRQTFFAAFEYEIHSAAEQGTPLTEEFLSATYGNLQKEFYGGVVTSDSLSALEWARIPHFYYNFYVYQYATGIIAALSFAEKILTQEPGALELYLKFLKSGGSDFPLNILKKSGLDMTTSAPLDKAFAFITKKIDLLSSLLSED</sequence>
<gene>
    <name evidence="9" type="primary">yjbG</name>
    <name evidence="9" type="ORF">BN1224_DC9_AP_00110</name>
</gene>
<evidence type="ECO:0000259" key="8">
    <source>
        <dbReference type="Pfam" id="PF08439"/>
    </source>
</evidence>
<accession>A0A0F7X120</accession>
<keyword evidence="1 6" id="KW-0645">Protease</keyword>
<feature type="domain" description="Oligopeptidase F N-terminal" evidence="8">
    <location>
        <begin position="126"/>
        <end position="193"/>
    </location>
</feature>
<dbReference type="Gene3D" id="1.10.1370.20">
    <property type="entry name" value="Oligoendopeptidase f, C-terminal domain"/>
    <property type="match status" value="1"/>
</dbReference>
<reference evidence="9" key="1">
    <citation type="submission" date="2015-05" db="EMBL/GenBank/DDBJ databases">
        <authorList>
            <person name="Rattei Thomas"/>
        </authorList>
    </citation>
    <scope>NUCLEOTIDE SEQUENCE</scope>
    <source>
        <strain evidence="9">DC9</strain>
    </source>
</reference>
<dbReference type="EMBL" id="LN847024">
    <property type="protein sequence ID" value="CRI42262.1"/>
    <property type="molecule type" value="Genomic_DNA"/>
</dbReference>
<dbReference type="Pfam" id="PF01432">
    <property type="entry name" value="Peptidase_M3"/>
    <property type="match status" value="1"/>
</dbReference>
<dbReference type="SUPFAM" id="SSF55486">
    <property type="entry name" value="Metalloproteases ('zincins'), catalytic domain"/>
    <property type="match status" value="1"/>
</dbReference>
<evidence type="ECO:0000256" key="3">
    <source>
        <dbReference type="ARBA" id="ARBA00022801"/>
    </source>
</evidence>
<dbReference type="Pfam" id="PF08439">
    <property type="entry name" value="Peptidase_M3_N"/>
    <property type="match status" value="1"/>
</dbReference>
<dbReference type="InterPro" id="IPR001567">
    <property type="entry name" value="Pept_M3A_M3B_dom"/>
</dbReference>
<keyword evidence="3 6" id="KW-0378">Hydrolase</keyword>
<evidence type="ECO:0000256" key="5">
    <source>
        <dbReference type="ARBA" id="ARBA00023049"/>
    </source>
</evidence>
<dbReference type="GO" id="GO:0004222">
    <property type="term" value="F:metalloendopeptidase activity"/>
    <property type="evidence" value="ECO:0007669"/>
    <property type="project" value="UniProtKB-UniRule"/>
</dbReference>
<feature type="domain" description="Peptidase M3A/M3B catalytic" evidence="7">
    <location>
        <begin position="213"/>
        <end position="595"/>
    </location>
</feature>
<comment type="cofactor">
    <cofactor evidence="6">
        <name>Zn(2+)</name>
        <dbReference type="ChEBI" id="CHEBI:29105"/>
    </cofactor>
    <text evidence="6">Binds 1 zinc ion.</text>
</comment>
<dbReference type="AlphaFoldDB" id="A0A0F7X120"/>
<keyword evidence="2 6" id="KW-0479">Metal-binding</keyword>
<dbReference type="GO" id="GO:0006508">
    <property type="term" value="P:proteolysis"/>
    <property type="evidence" value="ECO:0007669"/>
    <property type="project" value="UniProtKB-KW"/>
</dbReference>
<comment type="function">
    <text evidence="6">Has oligopeptidase activity and degrades a variety of small bioactive peptides.</text>
</comment>
<organism evidence="9">
    <name type="scientific">Chlamydia pneumoniae</name>
    <name type="common">Chlamydophila pneumoniae</name>
    <dbReference type="NCBI Taxonomy" id="83558"/>
    <lineage>
        <taxon>Bacteria</taxon>
        <taxon>Pseudomonadati</taxon>
        <taxon>Chlamydiota</taxon>
        <taxon>Chlamydiia</taxon>
        <taxon>Chlamydiales</taxon>
        <taxon>Chlamydiaceae</taxon>
        <taxon>Chlamydia/Chlamydophila group</taxon>
        <taxon>Chlamydia</taxon>
    </lineage>
</organism>
<dbReference type="InterPro" id="IPR042088">
    <property type="entry name" value="OligoPept_F_C"/>
</dbReference>
<evidence type="ECO:0000259" key="7">
    <source>
        <dbReference type="Pfam" id="PF01432"/>
    </source>
</evidence>
<evidence type="ECO:0000256" key="6">
    <source>
        <dbReference type="RuleBase" id="RU368091"/>
    </source>
</evidence>
<dbReference type="NCBIfam" id="TIGR00181">
    <property type="entry name" value="pepF"/>
    <property type="match status" value="1"/>
</dbReference>
<dbReference type="InterPro" id="IPR004438">
    <property type="entry name" value="Peptidase_M3B"/>
</dbReference>
<proteinExistence type="inferred from homology"/>
<keyword evidence="4 6" id="KW-0862">Zinc</keyword>
<dbReference type="InterPro" id="IPR013647">
    <property type="entry name" value="OligopepF_N_dom"/>
</dbReference>
<name>A0A0F7X120_CHLPN</name>
<dbReference type="PANTHER" id="PTHR11804">
    <property type="entry name" value="PROTEASE M3 THIMET OLIGOPEPTIDASE-RELATED"/>
    <property type="match status" value="1"/>
</dbReference>
<dbReference type="InterPro" id="IPR045090">
    <property type="entry name" value="Pept_M3A_M3B"/>
</dbReference>
<evidence type="ECO:0000256" key="1">
    <source>
        <dbReference type="ARBA" id="ARBA00022670"/>
    </source>
</evidence>
<dbReference type="EC" id="3.4.24.-" evidence="6"/>
<evidence type="ECO:0000256" key="4">
    <source>
        <dbReference type="ARBA" id="ARBA00022833"/>
    </source>
</evidence>
<dbReference type="Gene3D" id="1.10.287.830">
    <property type="entry name" value="putative peptidase helix hairpin domain like"/>
    <property type="match status" value="1"/>
</dbReference>
<evidence type="ECO:0000256" key="2">
    <source>
        <dbReference type="ARBA" id="ARBA00022723"/>
    </source>
</evidence>
<dbReference type="CDD" id="cd09608">
    <property type="entry name" value="M3B_PepF"/>
    <property type="match status" value="1"/>
</dbReference>
<evidence type="ECO:0000313" key="9">
    <source>
        <dbReference type="EMBL" id="CRI42262.1"/>
    </source>
</evidence>
<dbReference type="GO" id="GO:0046872">
    <property type="term" value="F:metal ion binding"/>
    <property type="evidence" value="ECO:0007669"/>
    <property type="project" value="UniProtKB-UniRule"/>
</dbReference>
<dbReference type="GO" id="GO:0006518">
    <property type="term" value="P:peptide metabolic process"/>
    <property type="evidence" value="ECO:0007669"/>
    <property type="project" value="TreeGrafter"/>
</dbReference>
<dbReference type="Gene3D" id="1.20.140.70">
    <property type="entry name" value="Oligopeptidase f, N-terminal domain"/>
    <property type="match status" value="1"/>
</dbReference>